<evidence type="ECO:0000256" key="5">
    <source>
        <dbReference type="ARBA" id="ARBA00022958"/>
    </source>
</evidence>
<feature type="transmembrane region" description="Helical" evidence="9">
    <location>
        <begin position="125"/>
        <end position="148"/>
    </location>
</feature>
<gene>
    <name evidence="9 10" type="primary">kdpA</name>
    <name evidence="10" type="ORF">EZJ44_07995</name>
</gene>
<dbReference type="GO" id="GO:0005886">
    <property type="term" value="C:plasma membrane"/>
    <property type="evidence" value="ECO:0007669"/>
    <property type="project" value="UniProtKB-SubCell"/>
</dbReference>
<sequence length="547" mass="58040">MSGYVPYLVVFAMLAAVYVPLGNYMAYVFTSKEHWRVERVFYRVVGVNAQQSVGWRSYAQSVVAFSIVCVVALYAIIRLQIFLPWHFDVPSMRPDQAWNTAVSFVTNTNWQSYSGETAMTFFSQMFGLAVQNFLSAGVGICVAIALIRSLADTQGRGEIGNFWVDLTRCVIRILLPIAALATVLLISQGVIQNLHAPISYHSFSSDATQMLPGGPVASQEAIKELGTNGGGFFNANSSHPFENPTMYTNMLEILLILVIPVCLTRTFGVMAHHKAQGSAVLGVMASIFAASLAVVCYAESHIGAVAGSGLEGKELRFGVAPSSLFAVATTSTSTGAIDSAHSSFSPIGGGMLTLNMMLGELSPGGVGTGMYTMLIMFVLSVFIAGLMVGRTPEFMGKRIQVPEITLVSLFILVMPVLVIAGVGISTVIPGIRDALSTSGPHGFSELVYAFTSASNNNGSAFAGIHADAPWLTISLAVAMFLGRFLPIIFALALAGRFSRAASIPETAGTLPTHRPLFIAVVVGICLIVGALTFLPTLVLGPIAEALL</sequence>
<keyword evidence="4 9" id="KW-0812">Transmembrane</keyword>
<evidence type="ECO:0000256" key="8">
    <source>
        <dbReference type="ARBA" id="ARBA00023136"/>
    </source>
</evidence>
<feature type="transmembrane region" description="Helical" evidence="9">
    <location>
        <begin position="62"/>
        <end position="83"/>
    </location>
</feature>
<proteinExistence type="inferred from homology"/>
<comment type="subunit">
    <text evidence="9">The system is composed of three essential subunits: KdpA, KdpB and KdpC.</text>
</comment>
<evidence type="ECO:0000256" key="1">
    <source>
        <dbReference type="ARBA" id="ARBA00022448"/>
    </source>
</evidence>
<keyword evidence="5 9" id="KW-0630">Potassium</keyword>
<comment type="subcellular location">
    <subcellularLocation>
        <location evidence="9">Cell membrane</location>
        <topology evidence="9">Multi-pass membrane protein</topology>
    </subcellularLocation>
</comment>
<feature type="transmembrane region" description="Helical" evidence="9">
    <location>
        <begin position="6"/>
        <end position="29"/>
    </location>
</feature>
<feature type="transmembrane region" description="Helical" evidence="9">
    <location>
        <begin position="516"/>
        <end position="543"/>
    </location>
</feature>
<dbReference type="OrthoDB" id="9763796at2"/>
<keyword evidence="6 9" id="KW-1133">Transmembrane helix</keyword>
<evidence type="ECO:0000256" key="3">
    <source>
        <dbReference type="ARBA" id="ARBA00022538"/>
    </source>
</evidence>
<comment type="function">
    <text evidence="9">Part of the high-affinity ATP-driven potassium transport (or Kdp) system, which catalyzes the hydrolysis of ATP coupled with the electrogenic transport of potassium into the cytoplasm. This subunit binds the extracellular potassium ions and delivers the ions to the membrane domain of KdpB through an intramembrane tunnel.</text>
</comment>
<organism evidence="10 11">
    <name type="scientific">Arcanobacterium bovis</name>
    <dbReference type="NCBI Taxonomy" id="2529275"/>
    <lineage>
        <taxon>Bacteria</taxon>
        <taxon>Bacillati</taxon>
        <taxon>Actinomycetota</taxon>
        <taxon>Actinomycetes</taxon>
        <taxon>Actinomycetales</taxon>
        <taxon>Actinomycetaceae</taxon>
        <taxon>Arcanobacterium</taxon>
    </lineage>
</organism>
<protein>
    <recommendedName>
        <fullName evidence="9">Potassium-transporting ATPase potassium-binding subunit</fullName>
    </recommendedName>
    <alternativeName>
        <fullName evidence="9">ATP phosphohydrolase [potassium-transporting] A chain</fullName>
    </alternativeName>
    <alternativeName>
        <fullName evidence="9">Potassium-binding and translocating subunit A</fullName>
    </alternativeName>
    <alternativeName>
        <fullName evidence="9">Potassium-translocating ATPase A chain</fullName>
    </alternativeName>
</protein>
<evidence type="ECO:0000313" key="10">
    <source>
        <dbReference type="EMBL" id="TBW20859.1"/>
    </source>
</evidence>
<keyword evidence="8 9" id="KW-0472">Membrane</keyword>
<keyword evidence="2 9" id="KW-1003">Cell membrane</keyword>
<keyword evidence="7 9" id="KW-0406">Ion transport</keyword>
<dbReference type="GO" id="GO:0030955">
    <property type="term" value="F:potassium ion binding"/>
    <property type="evidence" value="ECO:0007669"/>
    <property type="project" value="UniProtKB-UniRule"/>
</dbReference>
<dbReference type="GO" id="GO:0008556">
    <property type="term" value="F:P-type potassium transmembrane transporter activity"/>
    <property type="evidence" value="ECO:0007669"/>
    <property type="project" value="InterPro"/>
</dbReference>
<dbReference type="Proteomes" id="UP000293036">
    <property type="component" value="Unassembled WGS sequence"/>
</dbReference>
<accession>A0A4Q9UYT9</accession>
<dbReference type="PANTHER" id="PTHR30607:SF2">
    <property type="entry name" value="POTASSIUM-TRANSPORTING ATPASE POTASSIUM-BINDING SUBUNIT"/>
    <property type="match status" value="1"/>
</dbReference>
<dbReference type="Pfam" id="PF03814">
    <property type="entry name" value="KdpA"/>
    <property type="match status" value="1"/>
</dbReference>
<keyword evidence="3 9" id="KW-0633">Potassium transport</keyword>
<dbReference type="NCBIfam" id="TIGR00680">
    <property type="entry name" value="kdpA"/>
    <property type="match status" value="1"/>
</dbReference>
<dbReference type="HAMAP" id="MF_00275">
    <property type="entry name" value="KdpA"/>
    <property type="match status" value="1"/>
</dbReference>
<feature type="transmembrane region" description="Helical" evidence="9">
    <location>
        <begin position="409"/>
        <end position="431"/>
    </location>
</feature>
<dbReference type="InterPro" id="IPR004623">
    <property type="entry name" value="KdpA"/>
</dbReference>
<dbReference type="PANTHER" id="PTHR30607">
    <property type="entry name" value="POTASSIUM-TRANSPORTING ATPASE A CHAIN"/>
    <property type="match status" value="1"/>
</dbReference>
<comment type="similarity">
    <text evidence="9">Belongs to the KdpA family.</text>
</comment>
<feature type="transmembrane region" description="Helical" evidence="9">
    <location>
        <begin position="279"/>
        <end position="300"/>
    </location>
</feature>
<dbReference type="EMBL" id="SJDT01000007">
    <property type="protein sequence ID" value="TBW20859.1"/>
    <property type="molecule type" value="Genomic_DNA"/>
</dbReference>
<feature type="transmembrane region" description="Helical" evidence="9">
    <location>
        <begin position="470"/>
        <end position="495"/>
    </location>
</feature>
<dbReference type="AlphaFoldDB" id="A0A4Q9UYT9"/>
<feature type="transmembrane region" description="Helical" evidence="9">
    <location>
        <begin position="246"/>
        <end position="267"/>
    </location>
</feature>
<comment type="caution">
    <text evidence="10">The sequence shown here is derived from an EMBL/GenBank/DDBJ whole genome shotgun (WGS) entry which is preliminary data.</text>
</comment>
<keyword evidence="1 9" id="KW-0813">Transport</keyword>
<feature type="transmembrane region" description="Helical" evidence="9">
    <location>
        <begin position="169"/>
        <end position="191"/>
    </location>
</feature>
<evidence type="ECO:0000256" key="4">
    <source>
        <dbReference type="ARBA" id="ARBA00022692"/>
    </source>
</evidence>
<evidence type="ECO:0000256" key="7">
    <source>
        <dbReference type="ARBA" id="ARBA00023065"/>
    </source>
</evidence>
<feature type="transmembrane region" description="Helical" evidence="9">
    <location>
        <begin position="370"/>
        <end position="388"/>
    </location>
</feature>
<dbReference type="PIRSF" id="PIRSF001294">
    <property type="entry name" value="K_ATPaseA"/>
    <property type="match status" value="1"/>
</dbReference>
<evidence type="ECO:0000256" key="6">
    <source>
        <dbReference type="ARBA" id="ARBA00022989"/>
    </source>
</evidence>
<evidence type="ECO:0000313" key="11">
    <source>
        <dbReference type="Proteomes" id="UP000293036"/>
    </source>
</evidence>
<reference evidence="10 11" key="1">
    <citation type="submission" date="2019-02" db="EMBL/GenBank/DDBJ databases">
        <title>Arcanobacterium bovis sp. nov., isolated from the milk of a cow with mastitis.</title>
        <authorList>
            <person name="Sammra O."/>
            <person name="Foster G."/>
            <person name="Hassan A."/>
            <person name="Alssahen M."/>
            <person name="Laemmler C."/>
            <person name="Borowiak M."/>
            <person name="Malorny B."/>
            <person name="Abdulmawjood A."/>
        </authorList>
    </citation>
    <scope>NUCLEOTIDE SEQUENCE [LARGE SCALE GENOMIC DNA]</scope>
    <source>
        <strain evidence="10 11">C605018/01/1</strain>
    </source>
</reference>
<keyword evidence="11" id="KW-1185">Reference proteome</keyword>
<evidence type="ECO:0000256" key="9">
    <source>
        <dbReference type="HAMAP-Rule" id="MF_00275"/>
    </source>
</evidence>
<dbReference type="RefSeq" id="WP_131282218.1">
    <property type="nucleotide sequence ID" value="NZ_JBHSLR010000003.1"/>
</dbReference>
<evidence type="ECO:0000256" key="2">
    <source>
        <dbReference type="ARBA" id="ARBA00022475"/>
    </source>
</evidence>
<name>A0A4Q9UYT9_9ACTO</name>